<accession>A0A1F5DPN1</accession>
<keyword evidence="1" id="KW-0378">Hydrolase</keyword>
<dbReference type="InterPro" id="IPR010443">
    <property type="entry name" value="Restrct_endonuc_II_Tsp45I"/>
</dbReference>
<dbReference type="GO" id="GO:0004519">
    <property type="term" value="F:endonuclease activity"/>
    <property type="evidence" value="ECO:0007669"/>
    <property type="project" value="UniProtKB-KW"/>
</dbReference>
<proteinExistence type="predicted"/>
<organism evidence="1 2">
    <name type="scientific">Candidatus Berkelbacteria bacterium RBG_13_40_8</name>
    <dbReference type="NCBI Taxonomy" id="1797467"/>
    <lineage>
        <taxon>Bacteria</taxon>
        <taxon>Candidatus Berkelbacteria</taxon>
    </lineage>
</organism>
<dbReference type="Proteomes" id="UP000178764">
    <property type="component" value="Unassembled WGS sequence"/>
</dbReference>
<evidence type="ECO:0000313" key="2">
    <source>
        <dbReference type="Proteomes" id="UP000178764"/>
    </source>
</evidence>
<gene>
    <name evidence="1" type="ORF">A2V71_02650</name>
</gene>
<keyword evidence="1" id="KW-0255">Endonuclease</keyword>
<dbReference type="EMBL" id="MEZT01000008">
    <property type="protein sequence ID" value="OGD57000.1"/>
    <property type="molecule type" value="Genomic_DNA"/>
</dbReference>
<dbReference type="AlphaFoldDB" id="A0A1F5DPN1"/>
<evidence type="ECO:0000313" key="1">
    <source>
        <dbReference type="EMBL" id="OGD57000.1"/>
    </source>
</evidence>
<name>A0A1F5DPN1_9BACT</name>
<dbReference type="Pfam" id="PF06300">
    <property type="entry name" value="Tsp45I"/>
    <property type="match status" value="1"/>
</dbReference>
<reference evidence="1 2" key="1">
    <citation type="journal article" date="2016" name="Nat. Commun.">
        <title>Thousands of microbial genomes shed light on interconnected biogeochemical processes in an aquifer system.</title>
        <authorList>
            <person name="Anantharaman K."/>
            <person name="Brown C.T."/>
            <person name="Hug L.A."/>
            <person name="Sharon I."/>
            <person name="Castelle C.J."/>
            <person name="Probst A.J."/>
            <person name="Thomas B.C."/>
            <person name="Singh A."/>
            <person name="Wilkins M.J."/>
            <person name="Karaoz U."/>
            <person name="Brodie E.L."/>
            <person name="Williams K.H."/>
            <person name="Hubbard S.S."/>
            <person name="Banfield J.F."/>
        </authorList>
    </citation>
    <scope>NUCLEOTIDE SEQUENCE [LARGE SCALE GENOMIC DNA]</scope>
</reference>
<protein>
    <submittedName>
        <fullName evidence="1">Restriction endonuclease</fullName>
    </submittedName>
</protein>
<keyword evidence="1" id="KW-0540">Nuclease</keyword>
<sequence length="260" mass="30540">MNYWTKLSIDYASQKSYLDDLFKVYPTIPEGIRDIDKKLWDEIEKNFEDKNNVQLLKNLLKFELFPIKDSYTAYLRRDKNSLERNPATVSRLCGRLYELGLKNIFEQCSEPKETNRQIGPLFRRWLKSGALGIKPVKSEKFLSNKENAILDAGDREMQAFAKQKLNYNRNKGLDFIGRFNNKFVIAEAKFLTDFGGHQNAQFSDAVDIFRYRNIKAERIAILDGVLYIKGKNKMYQALVKKYRNKNIMSALVLREFLYQL</sequence>
<comment type="caution">
    <text evidence="1">The sequence shown here is derived from an EMBL/GenBank/DDBJ whole genome shotgun (WGS) entry which is preliminary data.</text>
</comment>